<accession>E6PF04</accession>
<dbReference type="Gene3D" id="2.60.120.10">
    <property type="entry name" value="Jelly Rolls"/>
    <property type="match status" value="1"/>
</dbReference>
<reference evidence="3" key="1">
    <citation type="submission" date="2009-10" db="EMBL/GenBank/DDBJ databases">
        <title>Diversity of trophic interactions inside an arsenic-rich microbial ecosystem.</title>
        <authorList>
            <person name="Bertin P.N."/>
            <person name="Heinrich-Salmeron A."/>
            <person name="Pelletier E."/>
            <person name="Goulhen-Chollet F."/>
            <person name="Arsene-Ploetze F."/>
            <person name="Gallien S."/>
            <person name="Calteau A."/>
            <person name="Vallenet D."/>
            <person name="Casiot C."/>
            <person name="Chane-Woon-Ming B."/>
            <person name="Giloteaux L."/>
            <person name="Barakat M."/>
            <person name="Bonnefoy V."/>
            <person name="Bruneel O."/>
            <person name="Chandler M."/>
            <person name="Cleiss J."/>
            <person name="Duran R."/>
            <person name="Elbaz-Poulichet F."/>
            <person name="Fonknechten N."/>
            <person name="Lauga B."/>
            <person name="Mornico D."/>
            <person name="Ortet P."/>
            <person name="Schaeffer C."/>
            <person name="Siguier P."/>
            <person name="Alexander Thil Smith A."/>
            <person name="Van Dorsselaer A."/>
            <person name="Weissenbach J."/>
            <person name="Medigue C."/>
            <person name="Le Paslier D."/>
        </authorList>
    </citation>
    <scope>NUCLEOTIDE SEQUENCE</scope>
</reference>
<proteinExistence type="predicted"/>
<organism evidence="3">
    <name type="scientific">mine drainage metagenome</name>
    <dbReference type="NCBI Taxonomy" id="410659"/>
    <lineage>
        <taxon>unclassified sequences</taxon>
        <taxon>metagenomes</taxon>
        <taxon>ecological metagenomes</taxon>
    </lineage>
</organism>
<dbReference type="InterPro" id="IPR051610">
    <property type="entry name" value="GPI/OXD"/>
</dbReference>
<dbReference type="Pfam" id="PF07883">
    <property type="entry name" value="Cupin_2"/>
    <property type="match status" value="1"/>
</dbReference>
<evidence type="ECO:0000259" key="2">
    <source>
        <dbReference type="Pfam" id="PF07883"/>
    </source>
</evidence>
<dbReference type="EMBL" id="CABL01000005">
    <property type="protein sequence ID" value="CBH75040.1"/>
    <property type="molecule type" value="Genomic_DNA"/>
</dbReference>
<keyword evidence="1" id="KW-0479">Metal-binding</keyword>
<dbReference type="InterPro" id="IPR013096">
    <property type="entry name" value="Cupin_2"/>
</dbReference>
<gene>
    <name evidence="3" type="ORF">CARN1_0215</name>
    <name evidence="4" type="ORF">CARN4_1624</name>
</gene>
<dbReference type="AlphaFoldDB" id="E6PF04"/>
<evidence type="ECO:0000313" key="4">
    <source>
        <dbReference type="EMBL" id="CBI00687.1"/>
    </source>
</evidence>
<dbReference type="PANTHER" id="PTHR35848">
    <property type="entry name" value="OXALATE-BINDING PROTEIN"/>
    <property type="match status" value="1"/>
</dbReference>
<dbReference type="GO" id="GO:0046872">
    <property type="term" value="F:metal ion binding"/>
    <property type="evidence" value="ECO:0007669"/>
    <property type="project" value="UniProtKB-KW"/>
</dbReference>
<dbReference type="EMBL" id="CABO01000001">
    <property type="protein sequence ID" value="CBI00687.1"/>
    <property type="molecule type" value="Genomic_DNA"/>
</dbReference>
<dbReference type="InterPro" id="IPR011051">
    <property type="entry name" value="RmlC_Cupin_sf"/>
</dbReference>
<evidence type="ECO:0000313" key="3">
    <source>
        <dbReference type="EMBL" id="CBH75040.1"/>
    </source>
</evidence>
<feature type="domain" description="Cupin type-2" evidence="2">
    <location>
        <begin position="53"/>
        <end position="120"/>
    </location>
</feature>
<evidence type="ECO:0000256" key="1">
    <source>
        <dbReference type="ARBA" id="ARBA00022723"/>
    </source>
</evidence>
<sequence length="161" mass="17728">MQRRVIHARGEGWEGVEPEGYRPGAAVGIARHTIVGGWKPEPGAPGPHLELRFFELDPGAASRLERHEHEHYVIVGRGVGHAVVGERVEEVAAGDVIYVAPLELHQFINRGEERFGFYCIVTAARDGAQIPEKEEIERLLASPVAPFIRPDAVPPPLRRGV</sequence>
<dbReference type="InterPro" id="IPR014710">
    <property type="entry name" value="RmlC-like_jellyroll"/>
</dbReference>
<dbReference type="PANTHER" id="PTHR35848:SF6">
    <property type="entry name" value="CUPIN TYPE-2 DOMAIN-CONTAINING PROTEIN"/>
    <property type="match status" value="1"/>
</dbReference>
<name>E6PF04_9ZZZZ</name>
<comment type="caution">
    <text evidence="3">The sequence shown here is derived from an EMBL/GenBank/DDBJ whole genome shotgun (WGS) entry which is preliminary data.</text>
</comment>
<dbReference type="SUPFAM" id="SSF51182">
    <property type="entry name" value="RmlC-like cupins"/>
    <property type="match status" value="1"/>
</dbReference>
<protein>
    <submittedName>
        <fullName evidence="3">Putative Cupin 2, conserved barrel domain protein</fullName>
    </submittedName>
</protein>